<protein>
    <recommendedName>
        <fullName evidence="3">beta-N-acetylhexosaminidase</fullName>
        <ecNumber evidence="3">3.2.1.52</ecNumber>
    </recommendedName>
</protein>
<sequence>MTAIKAFIAGCAGHVLGPDEAAFFREAQPWGFILFRRNVETPDQVRRLTDALRESVGRADAPVLVDQEGGRVQRLGPPHWPAYPPAAAFGRLPANDFLLRREVARLGARLIAHDLRTVGITVDCMPVLDVPVPGADSVIGDRAYGRDAREVAILGRACAEGLLAGGVLPVVKHVPGHGRGNADSHHALPVVEAAREELSASDFLPFRVLADMPLAMSAHIIYRALDPRRPATVSRRVIGEVIRGEIGFGGLLMSDDISMNALAGTIGERARAASRAGCDIVLHCNGRLEEMKAVAEVVPTLAGAARLRAAAALARLAHEPEPFDVAEGRERLKSALAMGSAGAET</sequence>
<evidence type="ECO:0000256" key="2">
    <source>
        <dbReference type="ARBA" id="ARBA00005336"/>
    </source>
</evidence>
<evidence type="ECO:0000256" key="3">
    <source>
        <dbReference type="ARBA" id="ARBA00012663"/>
    </source>
</evidence>
<dbReference type="PROSITE" id="PS00775">
    <property type="entry name" value="GLYCOSYL_HYDROL_F3"/>
    <property type="match status" value="1"/>
</dbReference>
<name>A0A840C259_9HYPH</name>
<organism evidence="7 8">
    <name type="scientific">Chelatococcus caeni</name>
    <dbReference type="NCBI Taxonomy" id="1348468"/>
    <lineage>
        <taxon>Bacteria</taxon>
        <taxon>Pseudomonadati</taxon>
        <taxon>Pseudomonadota</taxon>
        <taxon>Alphaproteobacteria</taxon>
        <taxon>Hyphomicrobiales</taxon>
        <taxon>Chelatococcaceae</taxon>
        <taxon>Chelatococcus</taxon>
    </lineage>
</organism>
<evidence type="ECO:0000256" key="1">
    <source>
        <dbReference type="ARBA" id="ARBA00001231"/>
    </source>
</evidence>
<proteinExistence type="inferred from homology"/>
<evidence type="ECO:0000256" key="4">
    <source>
        <dbReference type="ARBA" id="ARBA00022801"/>
    </source>
</evidence>
<gene>
    <name evidence="7" type="ORF">GGR16_001543</name>
</gene>
<keyword evidence="8" id="KW-1185">Reference proteome</keyword>
<dbReference type="SUPFAM" id="SSF51445">
    <property type="entry name" value="(Trans)glycosidases"/>
    <property type="match status" value="1"/>
</dbReference>
<accession>A0A840C259</accession>
<dbReference type="AlphaFoldDB" id="A0A840C259"/>
<evidence type="ECO:0000313" key="7">
    <source>
        <dbReference type="EMBL" id="MBB4016537.1"/>
    </source>
</evidence>
<dbReference type="InterPro" id="IPR001764">
    <property type="entry name" value="Glyco_hydro_3_N"/>
</dbReference>
<dbReference type="EC" id="3.2.1.52" evidence="3"/>
<comment type="similarity">
    <text evidence="2">Belongs to the glycosyl hydrolase 3 family.</text>
</comment>
<comment type="catalytic activity">
    <reaction evidence="1">
        <text>Hydrolysis of terminal non-reducing N-acetyl-D-hexosamine residues in N-acetyl-beta-D-hexosaminides.</text>
        <dbReference type="EC" id="3.2.1.52"/>
    </reaction>
</comment>
<keyword evidence="5 7" id="KW-0326">Glycosidase</keyword>
<dbReference type="PANTHER" id="PTHR30480">
    <property type="entry name" value="BETA-HEXOSAMINIDASE-RELATED"/>
    <property type="match status" value="1"/>
</dbReference>
<dbReference type="NCBIfam" id="NF003740">
    <property type="entry name" value="PRK05337.1"/>
    <property type="match status" value="1"/>
</dbReference>
<dbReference type="PANTHER" id="PTHR30480:SF13">
    <property type="entry name" value="BETA-HEXOSAMINIDASE"/>
    <property type="match status" value="1"/>
</dbReference>
<dbReference type="InterPro" id="IPR019800">
    <property type="entry name" value="Glyco_hydro_3_AS"/>
</dbReference>
<keyword evidence="4 7" id="KW-0378">Hydrolase</keyword>
<dbReference type="Pfam" id="PF00933">
    <property type="entry name" value="Glyco_hydro_3"/>
    <property type="match status" value="1"/>
</dbReference>
<dbReference type="InterPro" id="IPR036962">
    <property type="entry name" value="Glyco_hydro_3_N_sf"/>
</dbReference>
<comment type="caution">
    <text evidence="7">The sequence shown here is derived from an EMBL/GenBank/DDBJ whole genome shotgun (WGS) entry which is preliminary data.</text>
</comment>
<reference evidence="7 8" key="1">
    <citation type="submission" date="2020-08" db="EMBL/GenBank/DDBJ databases">
        <title>Genomic Encyclopedia of Type Strains, Phase IV (KMG-IV): sequencing the most valuable type-strain genomes for metagenomic binning, comparative biology and taxonomic classification.</title>
        <authorList>
            <person name="Goeker M."/>
        </authorList>
    </citation>
    <scope>NUCLEOTIDE SEQUENCE [LARGE SCALE GENOMIC DNA]</scope>
    <source>
        <strain evidence="7 8">DSM 103737</strain>
    </source>
</reference>
<dbReference type="EMBL" id="JACIEN010000001">
    <property type="protein sequence ID" value="MBB4016537.1"/>
    <property type="molecule type" value="Genomic_DNA"/>
</dbReference>
<dbReference type="GO" id="GO:0009254">
    <property type="term" value="P:peptidoglycan turnover"/>
    <property type="evidence" value="ECO:0007669"/>
    <property type="project" value="TreeGrafter"/>
</dbReference>
<evidence type="ECO:0000313" key="8">
    <source>
        <dbReference type="Proteomes" id="UP000577362"/>
    </source>
</evidence>
<dbReference type="GO" id="GO:0005975">
    <property type="term" value="P:carbohydrate metabolic process"/>
    <property type="evidence" value="ECO:0007669"/>
    <property type="project" value="InterPro"/>
</dbReference>
<dbReference type="InterPro" id="IPR017853">
    <property type="entry name" value="GH"/>
</dbReference>
<dbReference type="Gene3D" id="3.20.20.300">
    <property type="entry name" value="Glycoside hydrolase, family 3, N-terminal domain"/>
    <property type="match status" value="1"/>
</dbReference>
<dbReference type="InterPro" id="IPR050226">
    <property type="entry name" value="NagZ_Beta-hexosaminidase"/>
</dbReference>
<evidence type="ECO:0000259" key="6">
    <source>
        <dbReference type="Pfam" id="PF00933"/>
    </source>
</evidence>
<feature type="domain" description="Glycoside hydrolase family 3 N-terminal" evidence="6">
    <location>
        <begin position="31"/>
        <end position="302"/>
    </location>
</feature>
<dbReference type="Proteomes" id="UP000577362">
    <property type="component" value="Unassembled WGS sequence"/>
</dbReference>
<dbReference type="GO" id="GO:0004563">
    <property type="term" value="F:beta-N-acetylhexosaminidase activity"/>
    <property type="evidence" value="ECO:0007669"/>
    <property type="project" value="UniProtKB-EC"/>
</dbReference>
<evidence type="ECO:0000256" key="5">
    <source>
        <dbReference type="ARBA" id="ARBA00023295"/>
    </source>
</evidence>